<evidence type="ECO:0008006" key="3">
    <source>
        <dbReference type="Google" id="ProtNLM"/>
    </source>
</evidence>
<dbReference type="HOGENOM" id="CLU_140305_0_0_10"/>
<dbReference type="Proteomes" id="UP000005631">
    <property type="component" value="Chromosome"/>
</dbReference>
<reference evidence="1 2" key="1">
    <citation type="journal article" date="2012" name="Stand. Genomic Sci.">
        <title>Genome sequence of the orange-pigmented seawater bacterium Owenweeksia hongkongensis type strain (UST20020801(T)).</title>
        <authorList>
            <person name="Riedel T."/>
            <person name="Held B."/>
            <person name="Nolan M."/>
            <person name="Lucas S."/>
            <person name="Lapidus A."/>
            <person name="Tice H."/>
            <person name="Del Rio T.G."/>
            <person name="Cheng J.F."/>
            <person name="Han C."/>
            <person name="Tapia R."/>
            <person name="Goodwin L.A."/>
            <person name="Pitluck S."/>
            <person name="Liolios K."/>
            <person name="Mavromatis K."/>
            <person name="Pagani I."/>
            <person name="Ivanova N."/>
            <person name="Mikhailova N."/>
            <person name="Pati A."/>
            <person name="Chen A."/>
            <person name="Palaniappan K."/>
            <person name="Rohde M."/>
            <person name="Tindall B.J."/>
            <person name="Detter J.C."/>
            <person name="Goker M."/>
            <person name="Woyke T."/>
            <person name="Bristow J."/>
            <person name="Eisen J.A."/>
            <person name="Markowitz V."/>
            <person name="Hugenholtz P."/>
            <person name="Klenk H.P."/>
            <person name="Kyrpides N.C."/>
        </authorList>
    </citation>
    <scope>NUCLEOTIDE SEQUENCE</scope>
    <source>
        <strain evidence="2">DSM 17368 / JCM 12287 / NRRL B-23963</strain>
    </source>
</reference>
<dbReference type="InterPro" id="IPR011008">
    <property type="entry name" value="Dimeric_a/b-barrel"/>
</dbReference>
<dbReference type="EMBL" id="CP003156">
    <property type="protein sequence ID" value="AEV32698.1"/>
    <property type="molecule type" value="Genomic_DNA"/>
</dbReference>
<evidence type="ECO:0000313" key="1">
    <source>
        <dbReference type="EMBL" id="AEV32698.1"/>
    </source>
</evidence>
<name>G8R0J4_OWEHD</name>
<protein>
    <recommendedName>
        <fullName evidence="3">DUF3291 domain-containing protein</fullName>
    </recommendedName>
</protein>
<evidence type="ECO:0000313" key="2">
    <source>
        <dbReference type="Proteomes" id="UP000005631"/>
    </source>
</evidence>
<dbReference type="SUPFAM" id="SSF54909">
    <property type="entry name" value="Dimeric alpha+beta barrel"/>
    <property type="match status" value="1"/>
</dbReference>
<organism evidence="1 2">
    <name type="scientific">Owenweeksia hongkongensis (strain DSM 17368 / CIP 108786 / JCM 12287 / NRRL B-23963 / UST20020801)</name>
    <dbReference type="NCBI Taxonomy" id="926562"/>
    <lineage>
        <taxon>Bacteria</taxon>
        <taxon>Pseudomonadati</taxon>
        <taxon>Bacteroidota</taxon>
        <taxon>Flavobacteriia</taxon>
        <taxon>Flavobacteriales</taxon>
        <taxon>Owenweeksiaceae</taxon>
        <taxon>Owenweeksia</taxon>
    </lineage>
</organism>
<gene>
    <name evidence="1" type="ordered locus">Oweho_1710</name>
</gene>
<proteinExistence type="predicted"/>
<keyword evidence="2" id="KW-1185">Reference proteome</keyword>
<dbReference type="InterPro" id="IPR025444">
    <property type="entry name" value="Monooxy_af470"/>
</dbReference>
<sequence>MWPLFQWHGMMVTIQSKKTHGLLSAKVWNKKLRTYYTLTCWESKEQMLEFRNRKAHLKAMKIHRKLGETKSVSWVSAFEPYREECLSRLKTKHRNRVAA</sequence>
<dbReference type="KEGG" id="oho:Oweho_1710"/>
<accession>G8R0J4</accession>
<dbReference type="STRING" id="926562.Oweho_1710"/>
<dbReference type="Pfam" id="PF13826">
    <property type="entry name" value="Monooxy_af470-like"/>
    <property type="match status" value="1"/>
</dbReference>
<dbReference type="AlphaFoldDB" id="G8R0J4"/>